<dbReference type="InterPro" id="IPR024501">
    <property type="entry name" value="DUF3141"/>
</dbReference>
<evidence type="ECO:0000313" key="2">
    <source>
        <dbReference type="Proteomes" id="UP000199365"/>
    </source>
</evidence>
<dbReference type="Pfam" id="PF11339">
    <property type="entry name" value="DUF3141"/>
    <property type="match status" value="1"/>
</dbReference>
<dbReference type="InterPro" id="IPR029058">
    <property type="entry name" value="AB_hydrolase_fold"/>
</dbReference>
<dbReference type="AlphaFoldDB" id="A0A1H1KFC3"/>
<evidence type="ECO:0008006" key="3">
    <source>
        <dbReference type="Google" id="ProtNLM"/>
    </source>
</evidence>
<organism evidence="1 2">
    <name type="scientific">Paraburkholderia tuberum</name>
    <dbReference type="NCBI Taxonomy" id="157910"/>
    <lineage>
        <taxon>Bacteria</taxon>
        <taxon>Pseudomonadati</taxon>
        <taxon>Pseudomonadota</taxon>
        <taxon>Betaproteobacteria</taxon>
        <taxon>Burkholderiales</taxon>
        <taxon>Burkholderiaceae</taxon>
        <taxon>Paraburkholderia</taxon>
    </lineage>
</organism>
<dbReference type="EMBL" id="FNKX01000003">
    <property type="protein sequence ID" value="SDR60519.1"/>
    <property type="molecule type" value="Genomic_DNA"/>
</dbReference>
<dbReference type="InterPro" id="IPR051321">
    <property type="entry name" value="PHA/PHB_synthase"/>
</dbReference>
<accession>A0A1H1KFC3</accession>
<dbReference type="Gene3D" id="3.40.50.1820">
    <property type="entry name" value="alpha/beta hydrolase"/>
    <property type="match status" value="1"/>
</dbReference>
<dbReference type="SUPFAM" id="SSF53474">
    <property type="entry name" value="alpha/beta-Hydrolases"/>
    <property type="match status" value="1"/>
</dbReference>
<proteinExistence type="predicted"/>
<name>A0A1H1KFC3_9BURK</name>
<dbReference type="PANTHER" id="PTHR36837">
    <property type="entry name" value="POLY(3-HYDROXYALKANOATE) POLYMERASE SUBUNIT PHAC"/>
    <property type="match status" value="1"/>
</dbReference>
<dbReference type="PANTHER" id="PTHR36837:SF2">
    <property type="entry name" value="POLY(3-HYDROXYALKANOATE) POLYMERASE SUBUNIT PHAC"/>
    <property type="match status" value="1"/>
</dbReference>
<gene>
    <name evidence="1" type="ORF">SAMN05445850_7364</name>
</gene>
<sequence length="783" mass="87651">MDQVTQLTRNHEIALKILRLLHNRLEEARQRFGQRTSDAIKGGDGTSALTIPNLAQFTPWGAWHYTADFAQRSVLFWDALRQRGNEFIERNKAGIKPALHFDYDMVLDARHFERPVNYALLSIRPPEGVVVDVKKRPYLIIDPRAGHGPGIGGFKDDSQVGVALRAGHPVYFVVFSQEPEPGQTLLDVCAAEQQFVRKVRELHSDSPKPAIVGNCQGGWAAMMLASSSPEDTGPILVNGAPMSYWSGAWSESEVPNPMRYAGGILGGTWLSSLAADLGNGKFDGAHLVNNFEYLNPANTFWDKYYNVFANIDTEPARFIEFERWWGSYYLMNREEIEWITRNLFIGNKLWSGEVSGPSGKSFDLRAIRSPIILFASMGDNITPPQQAFNWVADIYSSTEEIKARGQVIVALMHEDVGHLGIFVSGKVAKKEYTQIFNVLETIETLAPGLYGMSIKEGKGADGKTEYEVSLTEHRLEEAVEHFNELRREDEKPFKAVAVVSEFNQRAYELFVQPFVQHASNEMTARLLRDFHPLRLQRWAFSDLNPWVAALRPMADAVRASRQPSSDLEPWRKVEQRGSELISASLDQFRAVRDASIEALFFSIYANLFAMYDPDRLGEHGAGTSAAADPRSLPFVQAALASLRQGGYNEAVARTAFLLAPKGEPLPLSRIETVKQLVDEYADDLPHLPPADWRRIRGEQELIATFEPQQAIQTLPDLLASPEDRNRLLTLLDKLLADRRVLRIPPTPAQEEALRAIRSVLGATTALESQPQKAHAPRVRATAS</sequence>
<protein>
    <recommendedName>
        <fullName evidence="3">Poly(3-hydroxyalkanoate) synthetase</fullName>
    </recommendedName>
</protein>
<evidence type="ECO:0000313" key="1">
    <source>
        <dbReference type="EMBL" id="SDR60519.1"/>
    </source>
</evidence>
<reference evidence="2" key="1">
    <citation type="submission" date="2016-10" db="EMBL/GenBank/DDBJ databases">
        <authorList>
            <person name="Varghese N."/>
            <person name="Submissions S."/>
        </authorList>
    </citation>
    <scope>NUCLEOTIDE SEQUENCE [LARGE SCALE GENOMIC DNA]</scope>
    <source>
        <strain evidence="2">DUS833</strain>
    </source>
</reference>
<dbReference type="RefSeq" id="WP_090811758.1">
    <property type="nucleotide sequence ID" value="NZ_FNKX01000003.1"/>
</dbReference>
<keyword evidence="2" id="KW-1185">Reference proteome</keyword>
<dbReference type="STRING" id="157910.SAMN05445850_7364"/>
<dbReference type="Proteomes" id="UP000199365">
    <property type="component" value="Unassembled WGS sequence"/>
</dbReference>